<comment type="subunit">
    <text evidence="6">Homodimer.</text>
</comment>
<feature type="region of interest" description="Disordered" evidence="9">
    <location>
        <begin position="1"/>
        <end position="46"/>
    </location>
</feature>
<dbReference type="InterPro" id="IPR000183">
    <property type="entry name" value="Orn/DAP/Arg_de-COase"/>
</dbReference>
<feature type="binding site" evidence="6">
    <location>
        <position position="373"/>
    </location>
    <ligand>
        <name>substrate</name>
    </ligand>
</feature>
<gene>
    <name evidence="6 11" type="primary">lysA</name>
    <name evidence="11" type="ORF">K8F61_07395</name>
</gene>
<evidence type="ECO:0000256" key="2">
    <source>
        <dbReference type="ARBA" id="ARBA00022793"/>
    </source>
</evidence>
<feature type="domain" description="Orn/DAP/Arg decarboxylase 2 N-terminal" evidence="10">
    <location>
        <begin position="122"/>
        <end position="376"/>
    </location>
</feature>
<dbReference type="PANTHER" id="PTHR43727">
    <property type="entry name" value="DIAMINOPIMELATE DECARBOXYLASE"/>
    <property type="match status" value="1"/>
</dbReference>
<evidence type="ECO:0000259" key="10">
    <source>
        <dbReference type="Pfam" id="PF02784"/>
    </source>
</evidence>
<name>A0ABY3RV80_9MICO</name>
<dbReference type="HAMAP" id="MF_02120">
    <property type="entry name" value="LysA"/>
    <property type="match status" value="1"/>
</dbReference>
<evidence type="ECO:0000256" key="4">
    <source>
        <dbReference type="ARBA" id="ARBA00023154"/>
    </source>
</evidence>
<reference evidence="11 12" key="1">
    <citation type="submission" date="2023-01" db="EMBL/GenBank/DDBJ databases">
        <title>Characterization of estradiol degrading bacteria Microbacterium sp. MZT7 and reveal degrading genes through genome analysis.</title>
        <authorList>
            <person name="Hao P."/>
            <person name="Gao Y."/>
        </authorList>
    </citation>
    <scope>NUCLEOTIDE SEQUENCE [LARGE SCALE GENOMIC DNA]</scope>
    <source>
        <strain evidence="11 12">MZT7</strain>
    </source>
</reference>
<comment type="pathway">
    <text evidence="6 8">Amino-acid biosynthesis; L-lysine biosynthesis via DAP pathway; L-lysine from DL-2,6-diaminopimelate: step 1/1.</text>
</comment>
<feature type="binding site" evidence="6">
    <location>
        <position position="475"/>
    </location>
    <ligand>
        <name>substrate</name>
    </ligand>
</feature>
<keyword evidence="4 6" id="KW-0457">Lysine biosynthesis</keyword>
<evidence type="ECO:0000256" key="7">
    <source>
        <dbReference type="NCBIfam" id="TIGR01048"/>
    </source>
</evidence>
<feature type="binding site" evidence="6">
    <location>
        <position position="328"/>
    </location>
    <ligand>
        <name>pyridoxal 5'-phosphate</name>
        <dbReference type="ChEBI" id="CHEBI:597326"/>
    </ligand>
</feature>
<feature type="binding site" evidence="6">
    <location>
        <position position="414"/>
    </location>
    <ligand>
        <name>substrate</name>
    </ligand>
</feature>
<dbReference type="InterPro" id="IPR002986">
    <property type="entry name" value="DAP_deCOOHase_LysA"/>
</dbReference>
<comment type="function">
    <text evidence="6">Specifically catalyzes the decarboxylation of meso-diaminopimelate (meso-DAP) to L-lysine.</text>
</comment>
<evidence type="ECO:0000256" key="8">
    <source>
        <dbReference type="RuleBase" id="RU003738"/>
    </source>
</evidence>
<feature type="binding site" evidence="6">
    <location>
        <position position="446"/>
    </location>
    <ligand>
        <name>substrate</name>
    </ligand>
</feature>
<evidence type="ECO:0000313" key="11">
    <source>
        <dbReference type="EMBL" id="UGS27978.1"/>
    </source>
</evidence>
<keyword evidence="12" id="KW-1185">Reference proteome</keyword>
<dbReference type="Proteomes" id="UP001199642">
    <property type="component" value="Chromosome"/>
</dbReference>
<dbReference type="NCBIfam" id="TIGR01048">
    <property type="entry name" value="lysA"/>
    <property type="match status" value="1"/>
</dbReference>
<evidence type="ECO:0000313" key="12">
    <source>
        <dbReference type="Proteomes" id="UP001199642"/>
    </source>
</evidence>
<keyword evidence="5 6" id="KW-0456">Lyase</keyword>
<feature type="binding site" evidence="6">
    <location>
        <begin position="370"/>
        <end position="373"/>
    </location>
    <ligand>
        <name>pyridoxal 5'-phosphate</name>
        <dbReference type="ChEBI" id="CHEBI:597326"/>
    </ligand>
</feature>
<proteinExistence type="inferred from homology"/>
<dbReference type="PRINTS" id="PR01179">
    <property type="entry name" value="ODADCRBXLASE"/>
</dbReference>
<dbReference type="SUPFAM" id="SSF51419">
    <property type="entry name" value="PLP-binding barrel"/>
    <property type="match status" value="1"/>
</dbReference>
<dbReference type="InterPro" id="IPR009006">
    <property type="entry name" value="Ala_racemase/Decarboxylase_C"/>
</dbReference>
<dbReference type="PROSITE" id="PS00878">
    <property type="entry name" value="ODR_DC_2_1"/>
    <property type="match status" value="1"/>
</dbReference>
<feature type="binding site" evidence="6">
    <location>
        <position position="418"/>
    </location>
    <ligand>
        <name>substrate</name>
    </ligand>
</feature>
<comment type="similarity">
    <text evidence="6">Belongs to the Orn/Lys/Arg decarboxylase class-II family. LysA subfamily.</text>
</comment>
<keyword evidence="2 6" id="KW-0210">Decarboxylase</keyword>
<evidence type="ECO:0000256" key="5">
    <source>
        <dbReference type="ARBA" id="ARBA00023239"/>
    </source>
</evidence>
<comment type="catalytic activity">
    <reaction evidence="6 8">
        <text>meso-2,6-diaminopimelate + H(+) = L-lysine + CO2</text>
        <dbReference type="Rhea" id="RHEA:15101"/>
        <dbReference type="ChEBI" id="CHEBI:15378"/>
        <dbReference type="ChEBI" id="CHEBI:16526"/>
        <dbReference type="ChEBI" id="CHEBI:32551"/>
        <dbReference type="ChEBI" id="CHEBI:57791"/>
        <dbReference type="EC" id="4.1.1.20"/>
    </reaction>
</comment>
<dbReference type="SUPFAM" id="SSF50621">
    <property type="entry name" value="Alanine racemase C-terminal domain-like"/>
    <property type="match status" value="1"/>
</dbReference>
<keyword evidence="6" id="KW-0028">Amino-acid biosynthesis</keyword>
<dbReference type="Gene3D" id="3.20.20.10">
    <property type="entry name" value="Alanine racemase"/>
    <property type="match status" value="1"/>
</dbReference>
<dbReference type="Pfam" id="PF02784">
    <property type="entry name" value="Orn_Arg_deC_N"/>
    <property type="match status" value="1"/>
</dbReference>
<dbReference type="Gene3D" id="2.40.37.10">
    <property type="entry name" value="Lyase, Ornithine Decarboxylase, Chain A, domain 1"/>
    <property type="match status" value="1"/>
</dbReference>
<evidence type="ECO:0000256" key="1">
    <source>
        <dbReference type="ARBA" id="ARBA00001933"/>
    </source>
</evidence>
<dbReference type="InterPro" id="IPR029066">
    <property type="entry name" value="PLP-binding_barrel"/>
</dbReference>
<dbReference type="InterPro" id="IPR022653">
    <property type="entry name" value="De-COase2_pyr-phos_BS"/>
</dbReference>
<feature type="binding site" evidence="6">
    <location>
        <position position="475"/>
    </location>
    <ligand>
        <name>pyridoxal 5'-phosphate</name>
        <dbReference type="ChEBI" id="CHEBI:597326"/>
    </ligand>
</feature>
<dbReference type="EC" id="4.1.1.20" evidence="6 7"/>
<comment type="cofactor">
    <cofactor evidence="1 6 8">
        <name>pyridoxal 5'-phosphate</name>
        <dbReference type="ChEBI" id="CHEBI:597326"/>
    </cofactor>
</comment>
<protein>
    <recommendedName>
        <fullName evidence="6 7">Diaminopimelate decarboxylase</fullName>
        <shortName evidence="6">DAP decarboxylase</shortName>
        <shortName evidence="6">DAPDC</shortName>
        <ecNumber evidence="6 7">4.1.1.20</ecNumber>
    </recommendedName>
</protein>
<evidence type="ECO:0000256" key="6">
    <source>
        <dbReference type="HAMAP-Rule" id="MF_02120"/>
    </source>
</evidence>
<dbReference type="PRINTS" id="PR01181">
    <property type="entry name" value="DAPDCRBXLASE"/>
</dbReference>
<feature type="region of interest" description="Disordered" evidence="9">
    <location>
        <begin position="518"/>
        <end position="540"/>
    </location>
</feature>
<organism evidence="11 12">
    <name type="scientific">Microbacterium resistens</name>
    <dbReference type="NCBI Taxonomy" id="156977"/>
    <lineage>
        <taxon>Bacteria</taxon>
        <taxon>Bacillati</taxon>
        <taxon>Actinomycetota</taxon>
        <taxon>Actinomycetes</taxon>
        <taxon>Micrococcales</taxon>
        <taxon>Microbacteriaceae</taxon>
        <taxon>Microbacterium</taxon>
    </lineage>
</organism>
<evidence type="ECO:0000256" key="3">
    <source>
        <dbReference type="ARBA" id="ARBA00022898"/>
    </source>
</evidence>
<dbReference type="InterPro" id="IPR022644">
    <property type="entry name" value="De-COase2_N"/>
</dbReference>
<dbReference type="PANTHER" id="PTHR43727:SF2">
    <property type="entry name" value="GROUP IV DECARBOXYLASE"/>
    <property type="match status" value="1"/>
</dbReference>
<dbReference type="EMBL" id="CP082781">
    <property type="protein sequence ID" value="UGS27978.1"/>
    <property type="molecule type" value="Genomic_DNA"/>
</dbReference>
<dbReference type="CDD" id="cd06828">
    <property type="entry name" value="PLPDE_III_DapDC"/>
    <property type="match status" value="1"/>
</dbReference>
<keyword evidence="3 6" id="KW-0663">Pyridoxal phosphate</keyword>
<dbReference type="GO" id="GO:0008836">
    <property type="term" value="F:diaminopimelate decarboxylase activity"/>
    <property type="evidence" value="ECO:0007669"/>
    <property type="project" value="UniProtKB-EC"/>
</dbReference>
<accession>A0ABY3RV80</accession>
<sequence>MSHRDGAPSSRVLDCWGTRPDAPPSTASAAVRPRRDPGSGDTPPDDWCSVVSALPDEPLAPEWLAVPADPNDLVPAVWPASARRDDDGELRLGGVRVSELRARFGTPLYILDEDEVRAHARRIREAFDAAAAAHRTRSRVYYAGKAFLSADVVRWVSEEGLRLDVCSRGELETALAAGADPARLGFHGNNKSVAVLERAVEVGVGTIVVDSLIEIERLGAIAARLGADRAGIVQDVLIRVNSGVHAETHDFLATAHEDQKFGFALDEAHAAAARIREMPSLNLLGLHCHIGSQIFGAAGFAESAARVVDLHAELLAGGDLPLLNLGGGFGIAYTAADDPTPIEVLSSAIVEAVARECEVRGIAVPTLAFEPGRSVVGQAGVTLYEVGTTKPVSLGERGERLYVSVDGGMSDNARPALYGAPYSARIASRAGTGDPVLVRVVGLHCESGDIVVEHEYLPADVTPGDLLAVPATGAYCHALASNYNHTPRPPVVAVRDGHARLIVRGETLADLLGRDAGLDAVPEPAESSAAQPGSAGEGEA</sequence>
<evidence type="ECO:0000256" key="9">
    <source>
        <dbReference type="SAM" id="MobiDB-lite"/>
    </source>
</evidence>
<feature type="modified residue" description="N6-(pyridoxal phosphate)lysine" evidence="6">
    <location>
        <position position="145"/>
    </location>
</feature>